<gene>
    <name evidence="2" type="ORF">RB548_12600</name>
</gene>
<dbReference type="RefSeq" id="WP_331371642.1">
    <property type="nucleotide sequence ID" value="NZ_CP133148.1"/>
</dbReference>
<accession>A0ABZ2B4C8</accession>
<sequence length="200" mass="21425">MRLTDRKLLRSIRLGGSTERQVQHVATRFEFECRTSIEHDDRARHPRPSVACLARAGRLRQFHAEHRRDDHVQHGSGSGDDAHSGAGRQHQCDRQHRRRRDAPAPGTNNGVLVRNQSTINNAGSILVTGNTFDGFSLQGSGNAATNTGLIHTTGNQSEAMFTTGSGNTMVNGVGGVVQIDGGSHGLLSFGAATTLSPMPA</sequence>
<keyword evidence="3" id="KW-1185">Reference proteome</keyword>
<feature type="compositionally biased region" description="Polar residues" evidence="1">
    <location>
        <begin position="106"/>
        <end position="115"/>
    </location>
</feature>
<evidence type="ECO:0000313" key="3">
    <source>
        <dbReference type="Proteomes" id="UP001432360"/>
    </source>
</evidence>
<feature type="region of interest" description="Disordered" evidence="1">
    <location>
        <begin position="67"/>
        <end position="115"/>
    </location>
</feature>
<proteinExistence type="predicted"/>
<dbReference type="Proteomes" id="UP001432360">
    <property type="component" value="Chromosome"/>
</dbReference>
<organism evidence="2 3">
    <name type="scientific">Sinorhizobium chiapasense</name>
    <dbReference type="NCBI Taxonomy" id="501572"/>
    <lineage>
        <taxon>Bacteria</taxon>
        <taxon>Pseudomonadati</taxon>
        <taxon>Pseudomonadota</taxon>
        <taxon>Alphaproteobacteria</taxon>
        <taxon>Hyphomicrobiales</taxon>
        <taxon>Rhizobiaceae</taxon>
        <taxon>Sinorhizobium/Ensifer group</taxon>
        <taxon>Sinorhizobium</taxon>
    </lineage>
</organism>
<reference evidence="2" key="1">
    <citation type="submission" date="2023-08" db="EMBL/GenBank/DDBJ databases">
        <title>Complete genome sequence of Sinorhizobium chiapanecum ITTG S70 isolated from Acaciella angustissima nodules in Chiapas-Mexico.</title>
        <authorList>
            <person name="Rincon-Rosales R."/>
            <person name="Rogel M.A."/>
            <person name="Rincon-Medina C.I."/>
            <person name="Guerrero G."/>
            <person name="Manzano-Gomez L.A."/>
            <person name="Lopez-Lopez A."/>
            <person name="Rincon Molina F.A."/>
            <person name="Martinez-Romero E."/>
        </authorList>
    </citation>
    <scope>NUCLEOTIDE SEQUENCE</scope>
    <source>
        <strain evidence="2">ITTG S70</strain>
    </source>
</reference>
<dbReference type="EMBL" id="CP133148">
    <property type="protein sequence ID" value="WVT02362.1"/>
    <property type="molecule type" value="Genomic_DNA"/>
</dbReference>
<evidence type="ECO:0000313" key="2">
    <source>
        <dbReference type="EMBL" id="WVT02362.1"/>
    </source>
</evidence>
<name>A0ABZ2B4C8_9HYPH</name>
<evidence type="ECO:0000256" key="1">
    <source>
        <dbReference type="SAM" id="MobiDB-lite"/>
    </source>
</evidence>
<protein>
    <submittedName>
        <fullName evidence="2">Uncharacterized protein</fullName>
    </submittedName>
</protein>